<gene>
    <name evidence="3" type="ORF">XF10B_66740</name>
    <name evidence="1" type="ORF">XF1B_67940</name>
    <name evidence="2" type="ORF">XF4B_67180</name>
</gene>
<reference evidence="3" key="2">
    <citation type="submission" date="2020-05" db="EMBL/GenBank/DDBJ databases">
        <title>Complete genome sequence of Bradyrhizobium diazoefficiens XF10 isolated from soybean nodule.</title>
        <authorList>
            <person name="Noda R."/>
            <person name="Kakizaki K."/>
            <person name="Minamisawa K."/>
        </authorList>
    </citation>
    <scope>NUCLEOTIDE SEQUENCE</scope>
    <source>
        <strain evidence="3">XF10</strain>
    </source>
</reference>
<sequence>MSEDESDCGGGDDWLLDDASEGNEFIHFDEYEDAVAAIELVASQSIDLQRRPSQWKWVITAMQNAVQGAMVIALSGTDGCGALTDKSRRQNRVWLDNPTSDRPRTIMADYNVLLERIGKPELMEGPVPELSAEDYRNLQRLNDNLRRQFAHFHPTGWGIELKYMLNIMPIALNFFEFLTTTQVRPNIHFTEEHRARMTKALAQARVSFEAFKQTP</sequence>
<dbReference type="EMBL" id="AP023094">
    <property type="protein sequence ID" value="BCE50369.1"/>
    <property type="molecule type" value="Genomic_DNA"/>
</dbReference>
<dbReference type="AlphaFoldDB" id="A0A810CXW6"/>
<evidence type="ECO:0000313" key="1">
    <source>
        <dbReference type="EMBL" id="BCE24113.1"/>
    </source>
</evidence>
<dbReference type="EMBL" id="AP023099">
    <property type="protein sequence ID" value="BCE93876.1"/>
    <property type="molecule type" value="Genomic_DNA"/>
</dbReference>
<organism evidence="3">
    <name type="scientific">Bradyrhizobium diazoefficiens</name>
    <dbReference type="NCBI Taxonomy" id="1355477"/>
    <lineage>
        <taxon>Bacteria</taxon>
        <taxon>Pseudomonadati</taxon>
        <taxon>Pseudomonadota</taxon>
        <taxon>Alphaproteobacteria</taxon>
        <taxon>Hyphomicrobiales</taxon>
        <taxon>Nitrobacteraceae</taxon>
        <taxon>Bradyrhizobium</taxon>
    </lineage>
</organism>
<evidence type="ECO:0000313" key="3">
    <source>
        <dbReference type="EMBL" id="BCE93876.1"/>
    </source>
</evidence>
<reference evidence="2" key="3">
    <citation type="submission" date="2020-05" db="EMBL/GenBank/DDBJ databases">
        <title>Complete genome sequence of Bradyrhizobium diazoefficiens XF4 isolated from soybean nodule.</title>
        <authorList>
            <person name="Noda R."/>
            <person name="Kakizaki K."/>
            <person name="Minamisawa K."/>
        </authorList>
    </citation>
    <scope>NUCLEOTIDE SEQUENCE</scope>
    <source>
        <strain evidence="2">XF4</strain>
    </source>
</reference>
<name>A0A810CXW6_9BRAD</name>
<protein>
    <submittedName>
        <fullName evidence="3">Uncharacterized protein</fullName>
    </submittedName>
</protein>
<reference evidence="1" key="1">
    <citation type="submission" date="2020-05" db="EMBL/GenBank/DDBJ databases">
        <title>Complete genome sequence of Bradyrhizobium diazoefficiens XF1 isolated from soybean nodule.</title>
        <authorList>
            <person name="Noda R."/>
            <person name="Kakizaki K."/>
            <person name="Minamisawa K."/>
        </authorList>
    </citation>
    <scope>NUCLEOTIDE SEQUENCE</scope>
    <source>
        <strain evidence="1">XF1</strain>
    </source>
</reference>
<proteinExistence type="predicted"/>
<dbReference type="EMBL" id="AP023091">
    <property type="protein sequence ID" value="BCE24113.1"/>
    <property type="molecule type" value="Genomic_DNA"/>
</dbReference>
<evidence type="ECO:0000313" key="2">
    <source>
        <dbReference type="EMBL" id="BCE50369.1"/>
    </source>
</evidence>
<accession>A0A810CXW6</accession>
<dbReference type="RefSeq" id="WP_028171528.1">
    <property type="nucleotide sequence ID" value="NZ_AXAX01000002.1"/>
</dbReference>